<reference evidence="1 2" key="1">
    <citation type="journal article" date="2016" name="Eur. J. Clin. Microbiol. Infect. Dis.">
        <title>Whole genome sequencing as a tool for phylogenetic analysis of clinical strains of Mitis group streptococci.</title>
        <authorList>
            <person name="Rasmussen L.H."/>
            <person name="Dargis R."/>
            <person name="Hojholt K."/>
            <person name="Christensen J.J."/>
            <person name="Skovgaard O."/>
            <person name="Justesen U.S."/>
            <person name="Rosenvinge F.S."/>
            <person name="Moser C."/>
            <person name="Lukjancenko O."/>
            <person name="Rasmussen S."/>
            <person name="Nielsen X.C."/>
        </authorList>
    </citation>
    <scope>NUCLEOTIDE SEQUENCE [LARGE SCALE GENOMIC DNA]</scope>
    <source>
        <strain evidence="1 2">RH_70047_11</strain>
    </source>
</reference>
<comment type="caution">
    <text evidence="1">The sequence shown here is derived from an EMBL/GenBank/DDBJ whole genome shotgun (WGS) entry which is preliminary data.</text>
</comment>
<accession>A0A1X1IU03</accession>
<dbReference type="Proteomes" id="UP000193326">
    <property type="component" value="Unassembled WGS sequence"/>
</dbReference>
<protein>
    <submittedName>
        <fullName evidence="1">Uncharacterized protein</fullName>
    </submittedName>
</protein>
<dbReference type="AlphaFoldDB" id="A0A1X1IU03"/>
<evidence type="ECO:0000313" key="2">
    <source>
        <dbReference type="Proteomes" id="UP000193326"/>
    </source>
</evidence>
<sequence length="183" mass="21735">MKRLDRDNMQKSLEALYVLDDYLTDPSKDYLRLIRKKVTDFTSRYSIDNGAGDSLDVIFTEEVVLIKGFDHENSLNQFAADQWNQNIIDRIYEGIDENWLNLLTLKEREETTFCIWYDGTIHQNNIENNNGGTWLLGYTFDTYDRFKEFVIEYYSFEFDDKLLKKLYTDGSLSDRELAELTHE</sequence>
<name>A0A1X1IU03_STROR</name>
<gene>
    <name evidence="1" type="ORF">B7707_06590</name>
</gene>
<evidence type="ECO:0000313" key="1">
    <source>
        <dbReference type="EMBL" id="ORO76628.1"/>
    </source>
</evidence>
<dbReference type="OrthoDB" id="361945at2"/>
<organism evidence="1 2">
    <name type="scientific">Streptococcus oralis subsp. dentisani</name>
    <dbReference type="NCBI Taxonomy" id="1458253"/>
    <lineage>
        <taxon>Bacteria</taxon>
        <taxon>Bacillati</taxon>
        <taxon>Bacillota</taxon>
        <taxon>Bacilli</taxon>
        <taxon>Lactobacillales</taxon>
        <taxon>Streptococcaceae</taxon>
        <taxon>Streptococcus</taxon>
    </lineage>
</organism>
<dbReference type="EMBL" id="NCUY01000032">
    <property type="protein sequence ID" value="ORO76628.1"/>
    <property type="molecule type" value="Genomic_DNA"/>
</dbReference>
<dbReference type="RefSeq" id="WP_084946068.1">
    <property type="nucleotide sequence ID" value="NZ_NCUY01000032.1"/>
</dbReference>
<proteinExistence type="predicted"/>